<comment type="caution">
    <text evidence="2">The sequence shown here is derived from an EMBL/GenBank/DDBJ whole genome shotgun (WGS) entry which is preliminary data.</text>
</comment>
<gene>
    <name evidence="2" type="ORF">GCM10009559_13830</name>
</gene>
<evidence type="ECO:0000313" key="3">
    <source>
        <dbReference type="Proteomes" id="UP001499967"/>
    </source>
</evidence>
<reference evidence="3" key="1">
    <citation type="journal article" date="2019" name="Int. J. Syst. Evol. Microbiol.">
        <title>The Global Catalogue of Microorganisms (GCM) 10K type strain sequencing project: providing services to taxonomists for standard genome sequencing and annotation.</title>
        <authorList>
            <consortium name="The Broad Institute Genomics Platform"/>
            <consortium name="The Broad Institute Genome Sequencing Center for Infectious Disease"/>
            <person name="Wu L."/>
            <person name="Ma J."/>
        </authorList>
    </citation>
    <scope>NUCLEOTIDE SEQUENCE [LARGE SCALE GENOMIC DNA]</scope>
    <source>
        <strain evidence="3">JCM 11117</strain>
    </source>
</reference>
<name>A0ABP3ZVJ2_9PSEU</name>
<evidence type="ECO:0000313" key="2">
    <source>
        <dbReference type="EMBL" id="GAA0927761.1"/>
    </source>
</evidence>
<dbReference type="Proteomes" id="UP001499967">
    <property type="component" value="Unassembled WGS sequence"/>
</dbReference>
<keyword evidence="3" id="KW-1185">Reference proteome</keyword>
<evidence type="ECO:0000256" key="1">
    <source>
        <dbReference type="SAM" id="MobiDB-lite"/>
    </source>
</evidence>
<proteinExistence type="predicted"/>
<accession>A0ABP3ZVJ2</accession>
<protein>
    <submittedName>
        <fullName evidence="2">Uncharacterized protein</fullName>
    </submittedName>
</protein>
<dbReference type="EMBL" id="BAAAHP010000036">
    <property type="protein sequence ID" value="GAA0927761.1"/>
    <property type="molecule type" value="Genomic_DNA"/>
</dbReference>
<organism evidence="2 3">
    <name type="scientific">Pseudonocardia zijingensis</name>
    <dbReference type="NCBI Taxonomy" id="153376"/>
    <lineage>
        <taxon>Bacteria</taxon>
        <taxon>Bacillati</taxon>
        <taxon>Actinomycetota</taxon>
        <taxon>Actinomycetes</taxon>
        <taxon>Pseudonocardiales</taxon>
        <taxon>Pseudonocardiaceae</taxon>
        <taxon>Pseudonocardia</taxon>
    </lineage>
</organism>
<feature type="region of interest" description="Disordered" evidence="1">
    <location>
        <begin position="1"/>
        <end position="32"/>
    </location>
</feature>
<sequence length="88" mass="9307">MARGVGRRPGARDDDVEGQDVAGVQGALHDPAQDRVAHCRVLRARRGRAVVGGHGATLAALGRFKINFMPSPRNAVQLRGNAGSPRET</sequence>